<dbReference type="AlphaFoldDB" id="A0A9D5X1A7"/>
<dbReference type="EMBL" id="JABZTM010000133">
    <property type="protein sequence ID" value="MBF1447712.1"/>
    <property type="molecule type" value="Genomic_DNA"/>
</dbReference>
<dbReference type="InterPro" id="IPR027417">
    <property type="entry name" value="P-loop_NTPase"/>
</dbReference>
<dbReference type="Gene3D" id="3.40.50.300">
    <property type="entry name" value="P-loop containing nucleotide triphosphate hydrolases"/>
    <property type="match status" value="1"/>
</dbReference>
<evidence type="ECO:0008006" key="3">
    <source>
        <dbReference type="Google" id="ProtNLM"/>
    </source>
</evidence>
<sequence>MTWKIDSIKIKNFKFFNEEFLLKLDGKNLLLYGENGSGKSSIYWSFYTHLQACLKNNEQASKYFIANHSENLRNRFSHNDEEAGIKVTYVEIDSGVKTILNSSSNGSYINDIDSLAFMQRNLKSCDFMNYKFLSSIFDFRNSQDNDIYKIFEKEIFQYLPLTAKLFNSSFPILSSTSAEEYWKEIKRNIGKIPTSNSGRYLVSSDEHKKVLSQIVEFNDMLENALKTLTLTANIIIKNKFNLDVELKVKYEKATFNNLVNNIGKQRNQKLRNPRIILNAIMTHPQIIDNTCSFLKQVDYLLALNLV</sequence>
<dbReference type="SUPFAM" id="SSF52540">
    <property type="entry name" value="P-loop containing nucleoside triphosphate hydrolases"/>
    <property type="match status" value="1"/>
</dbReference>
<proteinExistence type="predicted"/>
<organism evidence="1 2">
    <name type="scientific">Prevotella nigrescens</name>
    <dbReference type="NCBI Taxonomy" id="28133"/>
    <lineage>
        <taxon>Bacteria</taxon>
        <taxon>Pseudomonadati</taxon>
        <taxon>Bacteroidota</taxon>
        <taxon>Bacteroidia</taxon>
        <taxon>Bacteroidales</taxon>
        <taxon>Prevotellaceae</taxon>
        <taxon>Prevotella</taxon>
    </lineage>
</organism>
<comment type="caution">
    <text evidence="1">The sequence shown here is derived from an EMBL/GenBank/DDBJ whole genome shotgun (WGS) entry which is preliminary data.</text>
</comment>
<reference evidence="1" key="1">
    <citation type="submission" date="2020-04" db="EMBL/GenBank/DDBJ databases">
        <title>Deep metagenomics examines the oral microbiome during advanced dental caries in children, revealing novel taxa and co-occurrences with host molecules.</title>
        <authorList>
            <person name="Baker J.L."/>
            <person name="Morton J.T."/>
            <person name="Dinis M."/>
            <person name="Alvarez R."/>
            <person name="Tran N.C."/>
            <person name="Knight R."/>
            <person name="Edlund A."/>
        </authorList>
    </citation>
    <scope>NUCLEOTIDE SEQUENCE</scope>
    <source>
        <strain evidence="1">JCVI_32_bin.50</strain>
    </source>
</reference>
<protein>
    <recommendedName>
        <fullName evidence="3">Rad50/SbcC-type AAA domain-containing protein</fullName>
    </recommendedName>
</protein>
<dbReference type="Proteomes" id="UP000787419">
    <property type="component" value="Unassembled WGS sequence"/>
</dbReference>
<dbReference type="RefSeq" id="WP_278491073.1">
    <property type="nucleotide sequence ID" value="NZ_JABZTM010000133.1"/>
</dbReference>
<name>A0A9D5X1A7_9BACT</name>
<accession>A0A9D5X1A7</accession>
<evidence type="ECO:0000313" key="2">
    <source>
        <dbReference type="Proteomes" id="UP000787419"/>
    </source>
</evidence>
<gene>
    <name evidence="1" type="ORF">HXN55_10085</name>
</gene>
<evidence type="ECO:0000313" key="1">
    <source>
        <dbReference type="EMBL" id="MBF1447712.1"/>
    </source>
</evidence>